<keyword evidence="2" id="KW-1185">Reference proteome</keyword>
<dbReference type="OrthoDB" id="5513108at2"/>
<dbReference type="EMBL" id="CP030032">
    <property type="protein sequence ID" value="AWV89151.1"/>
    <property type="molecule type" value="Genomic_DNA"/>
</dbReference>
<accession>A0A2Z4FJG7</accession>
<protein>
    <submittedName>
        <fullName evidence="1">Uncharacterized protein</fullName>
    </submittedName>
</protein>
<dbReference type="KEGG" id="bsed:DN745_07290"/>
<dbReference type="AlphaFoldDB" id="A0A2Z4FJG7"/>
<evidence type="ECO:0000313" key="1">
    <source>
        <dbReference type="EMBL" id="AWV89151.1"/>
    </source>
</evidence>
<reference evidence="1 2" key="1">
    <citation type="submission" date="2018-06" db="EMBL/GenBank/DDBJ databases">
        <title>Lujinxingia sediminis gen. nov. sp. nov., a new facultative anaerobic member of the class Deltaproteobacteria, and proposal of Lujinxingaceae fam. nov.</title>
        <authorList>
            <person name="Guo L.-Y."/>
            <person name="Li C.-M."/>
            <person name="Wang S."/>
            <person name="Du Z.-J."/>
        </authorList>
    </citation>
    <scope>NUCLEOTIDE SEQUENCE [LARGE SCALE GENOMIC DNA]</scope>
    <source>
        <strain evidence="1 2">FA350</strain>
    </source>
</reference>
<dbReference type="Proteomes" id="UP000249799">
    <property type="component" value="Chromosome"/>
</dbReference>
<evidence type="ECO:0000313" key="2">
    <source>
        <dbReference type="Proteomes" id="UP000249799"/>
    </source>
</evidence>
<proteinExistence type="predicted"/>
<sequence length="275" mass="30033">MNFMIDRQPALLAKSAATLSFFAALLLGAQGVAAQENADQGELSKPITVEESKPHQPFDPDQEIKIETDAELGAERDYSKQYNGSFYEYSARGGLSLSSNSEYSGWNIDAGMRHAFPALLGDFRVAYRYDHLTPNRAAGDRRNSAGQLTHSPLMQNHSVGGYLGIHPGYLLLLGNSRLAYTLASLHAEIGFGAEYSIVEPSEAKGGESQGKLAPFVSVGVGLNIPITNADVGYAPWIHLLYRWHVSDFNGDVETFDVNMHILQIGLGWRVNGLLF</sequence>
<organism evidence="1 2">
    <name type="scientific">Bradymonas sediminis</name>
    <dbReference type="NCBI Taxonomy" id="1548548"/>
    <lineage>
        <taxon>Bacteria</taxon>
        <taxon>Deltaproteobacteria</taxon>
        <taxon>Bradymonadales</taxon>
        <taxon>Bradymonadaceae</taxon>
        <taxon>Bradymonas</taxon>
    </lineage>
</organism>
<dbReference type="RefSeq" id="WP_111333426.1">
    <property type="nucleotide sequence ID" value="NZ_CP030032.1"/>
</dbReference>
<name>A0A2Z4FJG7_9DELT</name>
<gene>
    <name evidence="1" type="ORF">DN745_07290</name>
</gene>